<gene>
    <name evidence="2" type="ORF">BBAD15_g6214</name>
</gene>
<feature type="compositionally biased region" description="Basic residues" evidence="1">
    <location>
        <begin position="457"/>
        <end position="469"/>
    </location>
</feature>
<evidence type="ECO:0000313" key="2">
    <source>
        <dbReference type="EMBL" id="KGQ08470.1"/>
    </source>
</evidence>
<proteinExistence type="predicted"/>
<dbReference type="HOGENOM" id="CLU_601267_0_0_1"/>
<dbReference type="EMBL" id="ANFO01000576">
    <property type="protein sequence ID" value="KGQ08470.1"/>
    <property type="molecule type" value="Genomic_DNA"/>
</dbReference>
<protein>
    <submittedName>
        <fullName evidence="2">Uncharacterized protein</fullName>
    </submittedName>
</protein>
<dbReference type="AlphaFoldDB" id="A0A0A2VQL6"/>
<evidence type="ECO:0000256" key="1">
    <source>
        <dbReference type="SAM" id="MobiDB-lite"/>
    </source>
</evidence>
<dbReference type="Proteomes" id="UP000030106">
    <property type="component" value="Unassembled WGS sequence"/>
</dbReference>
<evidence type="ECO:0000313" key="3">
    <source>
        <dbReference type="Proteomes" id="UP000030106"/>
    </source>
</evidence>
<dbReference type="STRING" id="1245745.A0A0A2VQL6"/>
<organism evidence="2 3">
    <name type="scientific">Beauveria bassiana D1-5</name>
    <dbReference type="NCBI Taxonomy" id="1245745"/>
    <lineage>
        <taxon>Eukaryota</taxon>
        <taxon>Fungi</taxon>
        <taxon>Dikarya</taxon>
        <taxon>Ascomycota</taxon>
        <taxon>Pezizomycotina</taxon>
        <taxon>Sordariomycetes</taxon>
        <taxon>Hypocreomycetidae</taxon>
        <taxon>Hypocreales</taxon>
        <taxon>Cordycipitaceae</taxon>
        <taxon>Beauveria</taxon>
    </lineage>
</organism>
<name>A0A0A2VQL6_BEABA</name>
<sequence>MASINSLPMRRPRQEPINLLNMPLEVQLQIYDYALSDPDLWDRRHRPGCDLCPLTQQEMNQPPFMWHRVVVDAVPKPGKGEQVALSSIHGLPKAFSLAKTWTACDCGKRRGIHLLRTNRHIFSVAAHMLWSRGNFCFFDATEFAACVEATSPGTRALIRGVSIMSLSNGSALDSRVCLRSQGDNGLDRPSAVYPWEDRCLPEFWLALQLLPMLKYLSIPHLYLSVFHTITDDLFFKTKAYLARLGYMYFTCLALTPRDWGLYPGYIHGYDNFWAAFFSGRTLASLYGFSERVDTTTWLDGITNLDPRDALDHRVALILSQNLVGRTTQATRMQAMEWDSTTIAGKHWLRPQTRVIAGGGTNTVSLDDTGTLKVAVTFYNAPLSRDACVNSNLALASRRAELERLGRKFEAGQRKRKLAREEMICRFKSLLSYDTYTLRKMVGKLRVPKPIVEPPPTKRVRTKKNRRGYQKRGNWQD</sequence>
<reference evidence="2 3" key="1">
    <citation type="submission" date="2012-10" db="EMBL/GenBank/DDBJ databases">
        <title>Genome sequencing and analysis of entomopathogenic fungi Beauveria bassiana D1-5.</title>
        <authorList>
            <person name="Li Q."/>
            <person name="Wang L."/>
            <person name="Zhang Z."/>
            <person name="Wang Q."/>
            <person name="Ren J."/>
            <person name="Wang M."/>
            <person name="Xu W."/>
            <person name="Wang J."/>
            <person name="Lu Y."/>
            <person name="Du Q."/>
            <person name="Sun Z."/>
        </authorList>
    </citation>
    <scope>NUCLEOTIDE SEQUENCE [LARGE SCALE GENOMIC DNA]</scope>
    <source>
        <strain evidence="2 3">D1-5</strain>
    </source>
</reference>
<dbReference type="eggNOG" id="ENOG502T5GS">
    <property type="taxonomic scope" value="Eukaryota"/>
</dbReference>
<feature type="region of interest" description="Disordered" evidence="1">
    <location>
        <begin position="448"/>
        <end position="476"/>
    </location>
</feature>
<accession>A0A0A2VQL6</accession>
<dbReference type="OrthoDB" id="62952at2759"/>
<comment type="caution">
    <text evidence="2">The sequence shown here is derived from an EMBL/GenBank/DDBJ whole genome shotgun (WGS) entry which is preliminary data.</text>
</comment>